<dbReference type="Gene3D" id="1.20.120.430">
    <property type="entry name" value="tRNA modification GTPase MnmE domain 2"/>
    <property type="match status" value="1"/>
</dbReference>
<dbReference type="Pfam" id="PF10396">
    <property type="entry name" value="TrmE_N"/>
    <property type="match status" value="1"/>
</dbReference>
<evidence type="ECO:0000256" key="5">
    <source>
        <dbReference type="ARBA" id="ARBA00023134"/>
    </source>
</evidence>
<dbReference type="Proteomes" id="UP001349262">
    <property type="component" value="Unassembled WGS sequence"/>
</dbReference>
<keyword evidence="6" id="KW-0479">Metal-binding</keyword>
<feature type="binding site" evidence="6">
    <location>
        <position position="28"/>
    </location>
    <ligand>
        <name>(6S)-5-formyl-5,6,7,8-tetrahydrofolate</name>
        <dbReference type="ChEBI" id="CHEBI:57457"/>
    </ligand>
</feature>
<dbReference type="SUPFAM" id="SSF52540">
    <property type="entry name" value="P-loop containing nucleoside triphosphate hydrolases"/>
    <property type="match status" value="1"/>
</dbReference>
<dbReference type="NCBIfam" id="NF003661">
    <property type="entry name" value="PRK05291.1-3"/>
    <property type="match status" value="1"/>
</dbReference>
<evidence type="ECO:0000256" key="2">
    <source>
        <dbReference type="ARBA" id="ARBA00022694"/>
    </source>
</evidence>
<comment type="caution">
    <text evidence="6">Lacks conserved residue(s) required for the propagation of feature annotation.</text>
</comment>
<keyword evidence="3 6" id="KW-0547">Nucleotide-binding</keyword>
<comment type="caution">
    <text evidence="10">The sequence shown here is derived from an EMBL/GenBank/DDBJ whole genome shotgun (WGS) entry which is preliminary data.</text>
</comment>
<dbReference type="PANTHER" id="PTHR42714:SF2">
    <property type="entry name" value="TRNA MODIFICATION GTPASE GTPBP3, MITOCHONDRIAL"/>
    <property type="match status" value="1"/>
</dbReference>
<evidence type="ECO:0000259" key="9">
    <source>
        <dbReference type="PROSITE" id="PS51709"/>
    </source>
</evidence>
<dbReference type="InterPro" id="IPR004520">
    <property type="entry name" value="GTPase_MnmE"/>
</dbReference>
<feature type="binding site" evidence="6">
    <location>
        <begin position="278"/>
        <end position="281"/>
    </location>
    <ligand>
        <name>GTP</name>
        <dbReference type="ChEBI" id="CHEBI:37565"/>
    </ligand>
</feature>
<feature type="binding site" evidence="6">
    <location>
        <position position="258"/>
    </location>
    <ligand>
        <name>K(+)</name>
        <dbReference type="ChEBI" id="CHEBI:29103"/>
    </ligand>
</feature>
<feature type="binding site" evidence="6">
    <location>
        <begin position="234"/>
        <end position="239"/>
    </location>
    <ligand>
        <name>GTP</name>
        <dbReference type="ChEBI" id="CHEBI:37565"/>
    </ligand>
</feature>
<dbReference type="InterPro" id="IPR031168">
    <property type="entry name" value="G_TrmE"/>
</dbReference>
<comment type="function">
    <text evidence="6">Exhibits a very high intrinsic GTPase hydrolysis rate. Involved in the addition of a carboxymethylaminomethyl (cmnm) group at the wobble position (U34) of certain tRNAs, forming tRNA-cmnm(5)s(2)U34.</text>
</comment>
<dbReference type="HAMAP" id="MF_00379">
    <property type="entry name" value="GTPase_MnmE"/>
    <property type="match status" value="1"/>
</dbReference>
<dbReference type="InterPro" id="IPR006073">
    <property type="entry name" value="GTP-bd"/>
</dbReference>
<dbReference type="PANTHER" id="PTHR42714">
    <property type="entry name" value="TRNA MODIFICATION GTPASE GTPBP3"/>
    <property type="match status" value="1"/>
</dbReference>
<evidence type="ECO:0000313" key="11">
    <source>
        <dbReference type="Proteomes" id="UP001349262"/>
    </source>
</evidence>
<dbReference type="CDD" id="cd04164">
    <property type="entry name" value="trmE"/>
    <property type="match status" value="1"/>
</dbReference>
<name>A0ABU7T4U3_9HYPH</name>
<dbReference type="InterPro" id="IPR005225">
    <property type="entry name" value="Small_GTP-bd"/>
</dbReference>
<evidence type="ECO:0000256" key="4">
    <source>
        <dbReference type="ARBA" id="ARBA00022958"/>
    </source>
</evidence>
<evidence type="ECO:0000256" key="3">
    <source>
        <dbReference type="ARBA" id="ARBA00022741"/>
    </source>
</evidence>
<keyword evidence="6" id="KW-0460">Magnesium</keyword>
<comment type="subcellular location">
    <subcellularLocation>
        <location evidence="6">Cytoplasm</location>
    </subcellularLocation>
</comment>
<evidence type="ECO:0000256" key="7">
    <source>
        <dbReference type="RuleBase" id="RU003313"/>
    </source>
</evidence>
<evidence type="ECO:0000256" key="1">
    <source>
        <dbReference type="ARBA" id="ARBA00011043"/>
    </source>
</evidence>
<proteinExistence type="inferred from homology"/>
<feature type="domain" description="TrmE-type G" evidence="9">
    <location>
        <begin position="224"/>
        <end position="367"/>
    </location>
</feature>
<organism evidence="10 11">
    <name type="scientific">Methylobacterium radiotolerans</name>
    <dbReference type="NCBI Taxonomy" id="31998"/>
    <lineage>
        <taxon>Bacteria</taxon>
        <taxon>Pseudomonadati</taxon>
        <taxon>Pseudomonadota</taxon>
        <taxon>Alphaproteobacteria</taxon>
        <taxon>Hyphomicrobiales</taxon>
        <taxon>Methylobacteriaceae</taxon>
        <taxon>Methylobacterium</taxon>
    </lineage>
</organism>
<keyword evidence="6" id="KW-0378">Hydrolase</keyword>
<dbReference type="EMBL" id="MLBY01000001">
    <property type="protein sequence ID" value="MEE7455327.1"/>
    <property type="molecule type" value="Genomic_DNA"/>
</dbReference>
<evidence type="ECO:0000256" key="6">
    <source>
        <dbReference type="HAMAP-Rule" id="MF_00379"/>
    </source>
</evidence>
<feature type="binding site" evidence="6">
    <location>
        <position position="253"/>
    </location>
    <ligand>
        <name>K(+)</name>
        <dbReference type="ChEBI" id="CHEBI:29103"/>
    </ligand>
</feature>
<feature type="binding site" evidence="6">
    <location>
        <position position="443"/>
    </location>
    <ligand>
        <name>(6S)-5-formyl-5,6,7,8-tetrahydrofolate</name>
        <dbReference type="ChEBI" id="CHEBI:57457"/>
    </ligand>
</feature>
<feature type="region of interest" description="Disordered" evidence="8">
    <location>
        <begin position="38"/>
        <end position="58"/>
    </location>
</feature>
<feature type="binding site" evidence="6">
    <location>
        <begin position="253"/>
        <end position="259"/>
    </location>
    <ligand>
        <name>GTP</name>
        <dbReference type="ChEBI" id="CHEBI:37565"/>
    </ligand>
</feature>
<feature type="binding site" evidence="6">
    <location>
        <position position="255"/>
    </location>
    <ligand>
        <name>K(+)</name>
        <dbReference type="ChEBI" id="CHEBI:29103"/>
    </ligand>
</feature>
<feature type="binding site" evidence="6">
    <location>
        <position position="86"/>
    </location>
    <ligand>
        <name>(6S)-5-formyl-5,6,7,8-tetrahydrofolate</name>
        <dbReference type="ChEBI" id="CHEBI:57457"/>
    </ligand>
</feature>
<dbReference type="InterPro" id="IPR027417">
    <property type="entry name" value="P-loop_NTPase"/>
</dbReference>
<keyword evidence="2 6" id="KW-0819">tRNA processing</keyword>
<protein>
    <recommendedName>
        <fullName evidence="6">tRNA modification GTPase MnmE</fullName>
        <ecNumber evidence="6">3.6.-.-</ecNumber>
    </recommendedName>
</protein>
<keyword evidence="11" id="KW-1185">Reference proteome</keyword>
<feature type="binding site" evidence="6">
    <location>
        <position position="259"/>
    </location>
    <ligand>
        <name>Mg(2+)</name>
        <dbReference type="ChEBI" id="CHEBI:18420"/>
    </ligand>
</feature>
<dbReference type="CDD" id="cd14858">
    <property type="entry name" value="TrmE_N"/>
    <property type="match status" value="1"/>
</dbReference>
<evidence type="ECO:0000256" key="8">
    <source>
        <dbReference type="SAM" id="MobiDB-lite"/>
    </source>
</evidence>
<accession>A0ABU7T4U3</accession>
<dbReference type="InterPro" id="IPR027368">
    <property type="entry name" value="MnmE_dom2"/>
</dbReference>
<feature type="binding site" evidence="6">
    <location>
        <position position="238"/>
    </location>
    <ligand>
        <name>Mg(2+)</name>
        <dbReference type="ChEBI" id="CHEBI:18420"/>
    </ligand>
</feature>
<dbReference type="PROSITE" id="PS51709">
    <property type="entry name" value="G_TRME"/>
    <property type="match status" value="1"/>
</dbReference>
<comment type="cofactor">
    <cofactor evidence="6">
        <name>K(+)</name>
        <dbReference type="ChEBI" id="CHEBI:29103"/>
    </cofactor>
    <text evidence="6">Binds 1 potassium ion per subunit.</text>
</comment>
<keyword evidence="6" id="KW-0963">Cytoplasm</keyword>
<comment type="similarity">
    <text evidence="1 6 7">Belongs to the TRAFAC class TrmE-Era-EngA-EngB-Septin-like GTPase superfamily. TrmE GTPase family.</text>
</comment>
<comment type="subunit">
    <text evidence="6">Homodimer. Heterotetramer of two MnmE and two MnmG subunits.</text>
</comment>
<dbReference type="NCBIfam" id="TIGR00231">
    <property type="entry name" value="small_GTP"/>
    <property type="match status" value="1"/>
</dbReference>
<feature type="binding site" evidence="6">
    <location>
        <position position="234"/>
    </location>
    <ligand>
        <name>K(+)</name>
        <dbReference type="ChEBI" id="CHEBI:29103"/>
    </ligand>
</feature>
<feature type="binding site" evidence="6">
    <location>
        <position position="126"/>
    </location>
    <ligand>
        <name>(6S)-5-formyl-5,6,7,8-tetrahydrofolate</name>
        <dbReference type="ChEBI" id="CHEBI:57457"/>
    </ligand>
</feature>
<keyword evidence="5 6" id="KW-0342">GTP-binding</keyword>
<reference evidence="10 11" key="1">
    <citation type="journal article" date="2012" name="Genet. Mol. Biol.">
        <title>Analysis of 16S rRNA and mxaF genes revealing insights into Methylobacterium niche-specific plant association.</title>
        <authorList>
            <person name="Dourado M.N."/>
            <person name="Andreote F.D."/>
            <person name="Dini-Andreote F."/>
            <person name="Conti R."/>
            <person name="Araujo J.M."/>
            <person name="Araujo W.L."/>
        </authorList>
    </citation>
    <scope>NUCLEOTIDE SEQUENCE [LARGE SCALE GENOMIC DNA]</scope>
    <source>
        <strain evidence="10 11">SR1.6/4</strain>
    </source>
</reference>
<evidence type="ECO:0000313" key="10">
    <source>
        <dbReference type="EMBL" id="MEE7455327.1"/>
    </source>
</evidence>
<dbReference type="SUPFAM" id="SSF116878">
    <property type="entry name" value="TrmE connector domain"/>
    <property type="match status" value="1"/>
</dbReference>
<gene>
    <name evidence="6" type="primary">mnmE</name>
    <name evidence="6" type="synonym">trmE</name>
    <name evidence="10" type="ORF">MRSR164_00440</name>
</gene>
<dbReference type="InterPro" id="IPR025867">
    <property type="entry name" value="MnmE_helical"/>
</dbReference>
<dbReference type="EC" id="3.6.-.-" evidence="6"/>
<dbReference type="Gene3D" id="3.40.50.300">
    <property type="entry name" value="P-loop containing nucleotide triphosphate hydrolases"/>
    <property type="match status" value="1"/>
</dbReference>
<dbReference type="InterPro" id="IPR027266">
    <property type="entry name" value="TrmE/GcvT-like"/>
</dbReference>
<keyword evidence="4 6" id="KW-0630">Potassium</keyword>
<dbReference type="Gene3D" id="3.30.1360.120">
    <property type="entry name" value="Probable tRNA modification gtpase trme, domain 1"/>
    <property type="match status" value="1"/>
</dbReference>
<dbReference type="NCBIfam" id="TIGR00450">
    <property type="entry name" value="mnmE_trmE_thdF"/>
    <property type="match status" value="1"/>
</dbReference>
<dbReference type="Pfam" id="PF12631">
    <property type="entry name" value="MnmE_helical"/>
    <property type="match status" value="1"/>
</dbReference>
<sequence length="443" mass="46237">MSEALPARDDTVFAPASGFGRAALAVVRISGPAAGQALDALAGGRPPPRRHSLRRLRDPASGEILDQAVIVWLPGPRTATGEDMAELHLHGGTAVRSAVLRALGRLPGCRPAEAGAFSRRAFLNGRIGLTEAEGIADLIDAETEAQRVQALRQLDGALGRQVATWRETGIDLLAAAEAALDFADEGDVDDADLDAALGGRAADLRDAIQNALADGRRGERLREGFCVVLVGTPNAGKSTLLNALSGREAAIVSDIPGTTRDAIEVRCDLGGLPVLLVDTAGLRETEDAVEAEGVRRTRRRAESADLVLRLVPVGEAGADAPADRPTLLVRTKADLADAPPAEAELSVSALTGAGLDGLLDAIRQAAEASFGQGDALITRERHREALTRAATHLDRVARARSGHPPELTAEDLRLAVRALGEVGGHVGVEAMLDRLFSGFCIGK</sequence>
<dbReference type="Pfam" id="PF01926">
    <property type="entry name" value="MMR_HSR1"/>
    <property type="match status" value="1"/>
</dbReference>
<dbReference type="InterPro" id="IPR018948">
    <property type="entry name" value="GTP-bd_TrmE_N"/>
</dbReference>